<proteinExistence type="predicted"/>
<dbReference type="EMBL" id="MHLN01000016">
    <property type="protein sequence ID" value="OGZ11691.1"/>
    <property type="molecule type" value="Genomic_DNA"/>
</dbReference>
<evidence type="ECO:0000313" key="2">
    <source>
        <dbReference type="Proteomes" id="UP000178099"/>
    </source>
</evidence>
<sequence>MIVTCHQPNYLPHLGFFHKMNQADVFVIYDTVQFSDTFYVHRNRIRTNTGWTWLTIPVARHQAPINTIMIKNDALISRVPWNVHHWRVIAHSYGKTPYFEKYKNEFSPLYEKKFEKLSDFNTEIIRTLARIAGLTTKIVLLSDLGIVSDDASERLALATKAALLRFPASDGQAGGNTYLAGPSGGTKYELHKEEFAKRGLTVLHQEFHHPEYLQLHTKYDGSFQKNLAAIDALFNIGKLPL</sequence>
<organism evidence="1 2">
    <name type="scientific">Candidatus Lloydbacteria bacterium RIFCSPHIGHO2_02_FULL_51_22</name>
    <dbReference type="NCBI Taxonomy" id="1798663"/>
    <lineage>
        <taxon>Bacteria</taxon>
        <taxon>Candidatus Lloydiibacteriota</taxon>
    </lineage>
</organism>
<evidence type="ECO:0000313" key="1">
    <source>
        <dbReference type="EMBL" id="OGZ11691.1"/>
    </source>
</evidence>
<evidence type="ECO:0008006" key="3">
    <source>
        <dbReference type="Google" id="ProtNLM"/>
    </source>
</evidence>
<protein>
    <recommendedName>
        <fullName evidence="3">WbqC-like protein</fullName>
    </recommendedName>
</protein>
<dbReference type="Pfam" id="PF08889">
    <property type="entry name" value="WbqC"/>
    <property type="match status" value="1"/>
</dbReference>
<comment type="caution">
    <text evidence="1">The sequence shown here is derived from an EMBL/GenBank/DDBJ whole genome shotgun (WGS) entry which is preliminary data.</text>
</comment>
<dbReference type="Proteomes" id="UP000178099">
    <property type="component" value="Unassembled WGS sequence"/>
</dbReference>
<gene>
    <name evidence="1" type="ORF">A3D67_03330</name>
</gene>
<dbReference type="InterPro" id="IPR014985">
    <property type="entry name" value="WbqC"/>
</dbReference>
<dbReference type="AlphaFoldDB" id="A0A1G2DFG6"/>
<name>A0A1G2DFG6_9BACT</name>
<accession>A0A1G2DFG6</accession>
<reference evidence="1 2" key="1">
    <citation type="journal article" date="2016" name="Nat. Commun.">
        <title>Thousands of microbial genomes shed light on interconnected biogeochemical processes in an aquifer system.</title>
        <authorList>
            <person name="Anantharaman K."/>
            <person name="Brown C.T."/>
            <person name="Hug L.A."/>
            <person name="Sharon I."/>
            <person name="Castelle C.J."/>
            <person name="Probst A.J."/>
            <person name="Thomas B.C."/>
            <person name="Singh A."/>
            <person name="Wilkins M.J."/>
            <person name="Karaoz U."/>
            <person name="Brodie E.L."/>
            <person name="Williams K.H."/>
            <person name="Hubbard S.S."/>
            <person name="Banfield J.F."/>
        </authorList>
    </citation>
    <scope>NUCLEOTIDE SEQUENCE [LARGE SCALE GENOMIC DNA]</scope>
</reference>